<feature type="region of interest" description="Disordered" evidence="1">
    <location>
        <begin position="37"/>
        <end position="64"/>
    </location>
</feature>
<protein>
    <submittedName>
        <fullName evidence="3">Zinc ribbon domain-containing protein</fullName>
    </submittedName>
</protein>
<feature type="region of interest" description="Disordered" evidence="1">
    <location>
        <begin position="134"/>
        <end position="212"/>
    </location>
</feature>
<organism evidence="3 4">
    <name type="scientific">Selenomonas sputigena</name>
    <dbReference type="NCBI Taxonomy" id="69823"/>
    <lineage>
        <taxon>Bacteria</taxon>
        <taxon>Bacillati</taxon>
        <taxon>Bacillota</taxon>
        <taxon>Negativicutes</taxon>
        <taxon>Selenomonadales</taxon>
        <taxon>Selenomonadaceae</taxon>
        <taxon>Selenomonas</taxon>
    </lineage>
</organism>
<feature type="compositionally biased region" description="Acidic residues" evidence="1">
    <location>
        <begin position="151"/>
        <end position="212"/>
    </location>
</feature>
<keyword evidence="4" id="KW-1185">Reference proteome</keyword>
<dbReference type="Pfam" id="PF13240">
    <property type="entry name" value="Zn_Ribbon_1"/>
    <property type="match status" value="1"/>
</dbReference>
<proteinExistence type="predicted"/>
<evidence type="ECO:0000259" key="2">
    <source>
        <dbReference type="Pfam" id="PF13240"/>
    </source>
</evidence>
<feature type="region of interest" description="Disordered" evidence="1">
    <location>
        <begin position="104"/>
        <end position="123"/>
    </location>
</feature>
<dbReference type="Proteomes" id="UP001559623">
    <property type="component" value="Unassembled WGS sequence"/>
</dbReference>
<reference evidence="3 4" key="1">
    <citation type="submission" date="2023-04" db="EMBL/GenBank/DDBJ databases">
        <title>Genome Sequence of Selenomonas sputigena ATCC 33150.</title>
        <authorList>
            <person name="Miller D.P."/>
            <person name="Anvari S."/>
            <person name="Polson S.W."/>
            <person name="Macdonald M."/>
            <person name="Mcdowell J.V."/>
        </authorList>
    </citation>
    <scope>NUCLEOTIDE SEQUENCE [LARGE SCALE GENOMIC DNA]</scope>
    <source>
        <strain evidence="3 4">ATCC 33150</strain>
    </source>
</reference>
<dbReference type="EMBL" id="JARVLH010000007">
    <property type="protein sequence ID" value="MEX5285967.1"/>
    <property type="molecule type" value="Genomic_DNA"/>
</dbReference>
<evidence type="ECO:0000256" key="1">
    <source>
        <dbReference type="SAM" id="MobiDB-lite"/>
    </source>
</evidence>
<dbReference type="InterPro" id="IPR026870">
    <property type="entry name" value="Zinc_ribbon_dom"/>
</dbReference>
<evidence type="ECO:0000313" key="4">
    <source>
        <dbReference type="Proteomes" id="UP001559623"/>
    </source>
</evidence>
<sequence>MAKFCPYCGKKLGDADAFCSACGKAFPLREAAVQEELRRRSQAGARGQSRRRGGELQGMGEQRRGSYGELRPRWRVLDYLPQFVIGGLIGLGLSRLFFHDSGSRAPVDSRRESPDFRQDELQDWGHPIGNEVYADAVHRQDGSYTESSRYDDEDDDYDDDGIYDNDDDDGDYDDVYDDDGDREDYDYDDDYGDDDYYDEDAYSDDGDDGDDW</sequence>
<gene>
    <name evidence="3" type="ORF">QCO44_10065</name>
</gene>
<dbReference type="RefSeq" id="WP_368847692.1">
    <property type="nucleotide sequence ID" value="NZ_CP194411.1"/>
</dbReference>
<evidence type="ECO:0000313" key="3">
    <source>
        <dbReference type="EMBL" id="MEX5285967.1"/>
    </source>
</evidence>
<comment type="caution">
    <text evidence="3">The sequence shown here is derived from an EMBL/GenBank/DDBJ whole genome shotgun (WGS) entry which is preliminary data.</text>
</comment>
<accession>A0ABV3X6Y8</accession>
<feature type="domain" description="Zinc-ribbon" evidence="2">
    <location>
        <begin position="4"/>
        <end position="25"/>
    </location>
</feature>
<name>A0ABV3X6Y8_9FIRM</name>
<feature type="compositionally biased region" description="Basic and acidic residues" evidence="1">
    <location>
        <begin position="104"/>
        <end position="120"/>
    </location>
</feature>